<accession>A0A4D5S5L8</accession>
<feature type="signal peptide" evidence="1">
    <location>
        <begin position="1"/>
        <end position="21"/>
    </location>
</feature>
<feature type="chain" id="PRO_5020021097" evidence="1">
    <location>
        <begin position="22"/>
        <end position="104"/>
    </location>
</feature>
<sequence length="104" mass="12295">MPPRRLSRRCCTSWVLTRAWCRVLTSRRTALWCTRGITGTGERSWPTLFCQVLPTQRSRPPTSTRRDAPSRRFLLWGRRDWLGRTGRWSVLSPRSLEFTFLTRA</sequence>
<dbReference type="EMBL" id="GHJT01009246">
    <property type="protein sequence ID" value="MOY43217.1"/>
    <property type="molecule type" value="Transcribed_RNA"/>
</dbReference>
<keyword evidence="1" id="KW-0732">Signal</keyword>
<evidence type="ECO:0000313" key="2">
    <source>
        <dbReference type="EMBL" id="MOY43217.1"/>
    </source>
</evidence>
<name>A0A4D5S5L8_IXOSC</name>
<reference evidence="2" key="1">
    <citation type="submission" date="2019-04" db="EMBL/GenBank/DDBJ databases">
        <title>An insight into the mialome of Ixodes scapularis.</title>
        <authorList>
            <person name="Ribeiro J.M."/>
            <person name="Mather T.N."/>
            <person name="Karim S."/>
        </authorList>
    </citation>
    <scope>NUCLEOTIDE SEQUENCE</scope>
</reference>
<evidence type="ECO:0000256" key="1">
    <source>
        <dbReference type="SAM" id="SignalP"/>
    </source>
</evidence>
<organism evidence="2">
    <name type="scientific">Ixodes scapularis</name>
    <name type="common">Black-legged tick</name>
    <name type="synonym">Deer tick</name>
    <dbReference type="NCBI Taxonomy" id="6945"/>
    <lineage>
        <taxon>Eukaryota</taxon>
        <taxon>Metazoa</taxon>
        <taxon>Ecdysozoa</taxon>
        <taxon>Arthropoda</taxon>
        <taxon>Chelicerata</taxon>
        <taxon>Arachnida</taxon>
        <taxon>Acari</taxon>
        <taxon>Parasitiformes</taxon>
        <taxon>Ixodida</taxon>
        <taxon>Ixodoidea</taxon>
        <taxon>Ixodidae</taxon>
        <taxon>Ixodinae</taxon>
        <taxon>Ixodes</taxon>
    </lineage>
</organism>
<dbReference type="AlphaFoldDB" id="A0A4D5S5L8"/>
<protein>
    <submittedName>
        <fullName evidence="2">Putative secreted protein</fullName>
    </submittedName>
</protein>
<proteinExistence type="predicted"/>